<protein>
    <submittedName>
        <fullName evidence="2">Uncharacterized protein</fullName>
    </submittedName>
</protein>
<dbReference type="OrthoDB" id="1861119at2"/>
<reference evidence="3 5" key="2">
    <citation type="submission" date="2020-08" db="EMBL/GenBank/DDBJ databases">
        <title>The isolate Caproiciproducens sp. 7D4C2 produces n-caproate at mildly acidic conditions from hexoses: genome and rBOX comparison with related strains and chain-elongating bacteria.</title>
        <authorList>
            <person name="Esquivel-Elizondo S."/>
            <person name="Bagci C."/>
            <person name="Temovska M."/>
            <person name="Jeon B.S."/>
            <person name="Bessarab I."/>
            <person name="Williams R.B.H."/>
            <person name="Huson D.H."/>
            <person name="Angenent L.T."/>
        </authorList>
    </citation>
    <scope>NUCLEOTIDE SEQUENCE [LARGE SCALE GENOMIC DNA]</scope>
    <source>
        <strain evidence="3 5">7D4C2</strain>
    </source>
</reference>
<name>A0A6N8I2A2_9FIRM</name>
<accession>A0A7G8T7F3</accession>
<keyword evidence="1" id="KW-1133">Transmembrane helix</keyword>
<sequence length="89" mass="9911">MAYFYAALWVLVGVILIFRMGGENRVFYPIGGFFLILGAWWAAGACTGLNLFAGAWGWALRAITAAALCLACVEFAREMKKTREKNKRE</sequence>
<keyword evidence="1" id="KW-0812">Transmembrane</keyword>
<gene>
    <name evidence="2" type="ORF">CAFE_28440</name>
    <name evidence="3" type="ORF">HCR03_12430</name>
</gene>
<keyword evidence="1" id="KW-0472">Membrane</keyword>
<dbReference type="AlphaFoldDB" id="A0A6N8I2A2"/>
<dbReference type="RefSeq" id="WP_066647047.1">
    <property type="nucleotide sequence ID" value="NZ_CP060286.1"/>
</dbReference>
<reference evidence="2 4" key="1">
    <citation type="submission" date="2019-09" db="EMBL/GenBank/DDBJ databases">
        <title>Genome sequence of Clostridium sp. EA1.</title>
        <authorList>
            <person name="Poehlein A."/>
            <person name="Bengelsdorf F.R."/>
            <person name="Daniel R."/>
        </authorList>
    </citation>
    <scope>NUCLEOTIDE SEQUENCE [LARGE SCALE GENOMIC DNA]</scope>
    <source>
        <strain evidence="2 4">EA1</strain>
    </source>
</reference>
<evidence type="ECO:0000313" key="4">
    <source>
        <dbReference type="Proteomes" id="UP000469440"/>
    </source>
</evidence>
<dbReference type="Proteomes" id="UP000515909">
    <property type="component" value="Chromosome"/>
</dbReference>
<evidence type="ECO:0000313" key="3">
    <source>
        <dbReference type="EMBL" id="QNK39544.1"/>
    </source>
</evidence>
<feature type="transmembrane region" description="Helical" evidence="1">
    <location>
        <begin position="6"/>
        <end position="22"/>
    </location>
</feature>
<dbReference type="KEGG" id="cfem:HCR03_12430"/>
<evidence type="ECO:0000313" key="2">
    <source>
        <dbReference type="EMBL" id="MVB12112.1"/>
    </source>
</evidence>
<evidence type="ECO:0000313" key="5">
    <source>
        <dbReference type="Proteomes" id="UP000515909"/>
    </source>
</evidence>
<dbReference type="EMBL" id="CP060286">
    <property type="protein sequence ID" value="QNK39544.1"/>
    <property type="molecule type" value="Genomic_DNA"/>
</dbReference>
<keyword evidence="4" id="KW-1185">Reference proteome</keyword>
<dbReference type="EMBL" id="VWXL01000084">
    <property type="protein sequence ID" value="MVB12112.1"/>
    <property type="molecule type" value="Genomic_DNA"/>
</dbReference>
<feature type="transmembrane region" description="Helical" evidence="1">
    <location>
        <begin position="58"/>
        <end position="76"/>
    </location>
</feature>
<accession>A0A6N8I2A2</accession>
<evidence type="ECO:0000256" key="1">
    <source>
        <dbReference type="SAM" id="Phobius"/>
    </source>
</evidence>
<organism evidence="2 4">
    <name type="scientific">Caproicibacter fermentans</name>
    <dbReference type="NCBI Taxonomy" id="2576756"/>
    <lineage>
        <taxon>Bacteria</taxon>
        <taxon>Bacillati</taxon>
        <taxon>Bacillota</taxon>
        <taxon>Clostridia</taxon>
        <taxon>Eubacteriales</taxon>
        <taxon>Acutalibacteraceae</taxon>
        <taxon>Caproicibacter</taxon>
    </lineage>
</organism>
<proteinExistence type="predicted"/>
<dbReference type="Proteomes" id="UP000469440">
    <property type="component" value="Unassembled WGS sequence"/>
</dbReference>